<evidence type="ECO:0000313" key="23">
    <source>
        <dbReference type="EMBL" id="KAJ8337828.1"/>
    </source>
</evidence>
<dbReference type="AlphaFoldDB" id="A0A9Q1IDJ1"/>
<proteinExistence type="inferred from homology"/>
<evidence type="ECO:0000256" key="7">
    <source>
        <dbReference type="ARBA" id="ARBA00023040"/>
    </source>
</evidence>
<evidence type="ECO:0000256" key="4">
    <source>
        <dbReference type="ARBA" id="ARBA00022696"/>
    </source>
</evidence>
<keyword evidence="11 19" id="KW-0675">Receptor</keyword>
<keyword evidence="13 19" id="KW-0807">Transducer</keyword>
<dbReference type="Gene3D" id="1.20.1070.10">
    <property type="entry name" value="Rhodopsin 7-helix transmembrane proteins"/>
    <property type="match status" value="1"/>
</dbReference>
<evidence type="ECO:0000256" key="16">
    <source>
        <dbReference type="ARBA" id="ARBA00080351"/>
    </source>
</evidence>
<keyword evidence="10 18" id="KW-1015">Disulfide bond</keyword>
<dbReference type="GO" id="GO:0030168">
    <property type="term" value="P:platelet activation"/>
    <property type="evidence" value="ECO:0007669"/>
    <property type="project" value="UniProtKB-ARBA"/>
</dbReference>
<dbReference type="PRINTS" id="PR01430">
    <property type="entry name" value="PROTEASEAR4"/>
</dbReference>
<evidence type="ECO:0000256" key="21">
    <source>
        <dbReference type="SAM" id="SignalP"/>
    </source>
</evidence>
<feature type="transmembrane region" description="Helical" evidence="20">
    <location>
        <begin position="187"/>
        <end position="207"/>
    </location>
</feature>
<dbReference type="FunFam" id="1.20.1070.10:FF:000230">
    <property type="entry name" value="F2R-like thrombin or trypsin receptor 3"/>
    <property type="match status" value="1"/>
</dbReference>
<dbReference type="PROSITE" id="PS50262">
    <property type="entry name" value="G_PROTEIN_RECEP_F1_2"/>
    <property type="match status" value="1"/>
</dbReference>
<keyword evidence="7 19" id="KW-0297">G-protein coupled receptor</keyword>
<dbReference type="InterPro" id="IPR003944">
    <property type="entry name" value="Prot_act_rcpt_4"/>
</dbReference>
<evidence type="ECO:0000256" key="19">
    <source>
        <dbReference type="RuleBase" id="RU000688"/>
    </source>
</evidence>
<dbReference type="PRINTS" id="PR00237">
    <property type="entry name" value="GPCRRHODOPSN"/>
</dbReference>
<dbReference type="InterPro" id="IPR003912">
    <property type="entry name" value="Protea_act_rcpt"/>
</dbReference>
<evidence type="ECO:0000256" key="1">
    <source>
        <dbReference type="ARBA" id="ARBA00004651"/>
    </source>
</evidence>
<comment type="caution">
    <text evidence="23">The sequence shown here is derived from an EMBL/GenBank/DDBJ whole genome shotgun (WGS) entry which is preliminary data.</text>
</comment>
<evidence type="ECO:0000313" key="24">
    <source>
        <dbReference type="Proteomes" id="UP001152622"/>
    </source>
</evidence>
<protein>
    <recommendedName>
        <fullName evidence="15">Proteinase-activated receptor 4</fullName>
    </recommendedName>
    <alternativeName>
        <fullName evidence="17">Coagulation factor II receptor-like 3</fullName>
    </alternativeName>
    <alternativeName>
        <fullName evidence="16">Thrombin receptor-like 3</fullName>
    </alternativeName>
</protein>
<dbReference type="Pfam" id="PF00001">
    <property type="entry name" value="7tm_1"/>
    <property type="match status" value="1"/>
</dbReference>
<dbReference type="PRINTS" id="PR01428">
    <property type="entry name" value="PROTEASEAR"/>
</dbReference>
<dbReference type="PANTHER" id="PTHR24232">
    <property type="entry name" value="G-PROTEIN COUPLED RECEPTOR"/>
    <property type="match status" value="1"/>
</dbReference>
<accession>A0A9Q1IDJ1</accession>
<dbReference type="GO" id="GO:0005886">
    <property type="term" value="C:plasma membrane"/>
    <property type="evidence" value="ECO:0007669"/>
    <property type="project" value="UniProtKB-SubCell"/>
</dbReference>
<name>A0A9Q1IDJ1_SYNKA</name>
<evidence type="ECO:0000256" key="8">
    <source>
        <dbReference type="ARBA" id="ARBA00023084"/>
    </source>
</evidence>
<dbReference type="InterPro" id="IPR000276">
    <property type="entry name" value="GPCR_Rhodpsn"/>
</dbReference>
<dbReference type="SUPFAM" id="SSF81321">
    <property type="entry name" value="Family A G protein-coupled receptor-like"/>
    <property type="match status" value="1"/>
</dbReference>
<dbReference type="OrthoDB" id="8716763at2759"/>
<dbReference type="InterPro" id="IPR017452">
    <property type="entry name" value="GPCR_Rhodpsn_7TM"/>
</dbReference>
<dbReference type="GO" id="GO:0015057">
    <property type="term" value="F:thrombin-activated receptor activity"/>
    <property type="evidence" value="ECO:0007669"/>
    <property type="project" value="InterPro"/>
</dbReference>
<keyword evidence="8" id="KW-0094">Blood coagulation</keyword>
<keyword evidence="5 21" id="KW-0732">Signal</keyword>
<comment type="function">
    <text evidence="14">Receptor for activated thrombin or trypsin coupled to G proteins that stimulate phosphoinositide hydrolysis. May play a role in platelets activation.</text>
</comment>
<feature type="transmembrane region" description="Helical" evidence="20">
    <location>
        <begin position="148"/>
        <end position="166"/>
    </location>
</feature>
<evidence type="ECO:0000259" key="22">
    <source>
        <dbReference type="PROSITE" id="PS50262"/>
    </source>
</evidence>
<evidence type="ECO:0000256" key="2">
    <source>
        <dbReference type="ARBA" id="ARBA00022475"/>
    </source>
</evidence>
<evidence type="ECO:0000256" key="3">
    <source>
        <dbReference type="ARBA" id="ARBA00022692"/>
    </source>
</evidence>
<dbReference type="Proteomes" id="UP001152622">
    <property type="component" value="Chromosome 18"/>
</dbReference>
<keyword evidence="9 20" id="KW-0472">Membrane</keyword>
<feature type="transmembrane region" description="Helical" evidence="20">
    <location>
        <begin position="72"/>
        <end position="96"/>
    </location>
</feature>
<evidence type="ECO:0000256" key="11">
    <source>
        <dbReference type="ARBA" id="ARBA00023170"/>
    </source>
</evidence>
<reference evidence="23" key="1">
    <citation type="journal article" date="2023" name="Science">
        <title>Genome structures resolve the early diversification of teleost fishes.</title>
        <authorList>
            <person name="Parey E."/>
            <person name="Louis A."/>
            <person name="Montfort J."/>
            <person name="Bouchez O."/>
            <person name="Roques C."/>
            <person name="Iampietro C."/>
            <person name="Lluch J."/>
            <person name="Castinel A."/>
            <person name="Donnadieu C."/>
            <person name="Desvignes T."/>
            <person name="Floi Bucao C."/>
            <person name="Jouanno E."/>
            <person name="Wen M."/>
            <person name="Mejri S."/>
            <person name="Dirks R."/>
            <person name="Jansen H."/>
            <person name="Henkel C."/>
            <person name="Chen W.J."/>
            <person name="Zahm M."/>
            <person name="Cabau C."/>
            <person name="Klopp C."/>
            <person name="Thompson A.W."/>
            <person name="Robinson-Rechavi M."/>
            <person name="Braasch I."/>
            <person name="Lecointre G."/>
            <person name="Bobe J."/>
            <person name="Postlethwait J.H."/>
            <person name="Berthelot C."/>
            <person name="Roest Crollius H."/>
            <person name="Guiguen Y."/>
        </authorList>
    </citation>
    <scope>NUCLEOTIDE SEQUENCE</scope>
    <source>
        <strain evidence="23">WJC10195</strain>
    </source>
</reference>
<sequence>MDLPRTPSLLLLLLLLLLLPNALLLTGSTATQMEECSLMSTYLRSFRLLKICNLSVLSDKQIKEVQAPTTVLLLPCLYLLAFIVGLPTNLIALWVLVFRTKKLPSTSLLINLTATDLMLLAFLPFRIFYHFNRNDWIFGEPLCRLVTALFYGNMYGSVLCLTLVSVDRYVAVVHPFGARTLRSRRASLCMSGAVWAVVLAAMVPLLVSRQSYKLDVPPITTCHDALPQEEQEHFFYSYFATLFAVCFLLPLLVVLFCYGSVLRTLLAGRKRYAHAVRVTVLVLLVFVVCFLPSNLLLLLHYSDSYLINDEKDLYVPYMISLAVSSFNSCFDPFIFYFVSEDFRAKVRKCLFCCGGADAESSSANQISSSTLGQSGKSQSTLLSKFNVTTEQESNS</sequence>
<evidence type="ECO:0000256" key="20">
    <source>
        <dbReference type="SAM" id="Phobius"/>
    </source>
</evidence>
<feature type="signal peptide" evidence="21">
    <location>
        <begin position="1"/>
        <end position="24"/>
    </location>
</feature>
<feature type="transmembrane region" description="Helical" evidence="20">
    <location>
        <begin position="108"/>
        <end position="128"/>
    </location>
</feature>
<feature type="disulfide bond" evidence="18">
    <location>
        <begin position="143"/>
        <end position="222"/>
    </location>
</feature>
<evidence type="ECO:0000256" key="5">
    <source>
        <dbReference type="ARBA" id="ARBA00022729"/>
    </source>
</evidence>
<dbReference type="GO" id="GO:0007200">
    <property type="term" value="P:phospholipase C-activating G protein-coupled receptor signaling pathway"/>
    <property type="evidence" value="ECO:0007669"/>
    <property type="project" value="TreeGrafter"/>
</dbReference>
<evidence type="ECO:0000256" key="10">
    <source>
        <dbReference type="ARBA" id="ARBA00023157"/>
    </source>
</evidence>
<evidence type="ECO:0000256" key="14">
    <source>
        <dbReference type="ARBA" id="ARBA00053164"/>
    </source>
</evidence>
<dbReference type="EMBL" id="JAINUF010000018">
    <property type="protein sequence ID" value="KAJ8337828.1"/>
    <property type="molecule type" value="Genomic_DNA"/>
</dbReference>
<feature type="transmembrane region" description="Helical" evidence="20">
    <location>
        <begin position="235"/>
        <end position="258"/>
    </location>
</feature>
<feature type="domain" description="G-protein coupled receptors family 1 profile" evidence="22">
    <location>
        <begin position="88"/>
        <end position="335"/>
    </location>
</feature>
<feature type="chain" id="PRO_5040364689" description="Proteinase-activated receptor 4" evidence="21">
    <location>
        <begin position="25"/>
        <end position="395"/>
    </location>
</feature>
<keyword evidence="6 20" id="KW-1133">Transmembrane helix</keyword>
<evidence type="ECO:0000256" key="18">
    <source>
        <dbReference type="PIRSR" id="PIRSR603912-52"/>
    </source>
</evidence>
<evidence type="ECO:0000256" key="6">
    <source>
        <dbReference type="ARBA" id="ARBA00022989"/>
    </source>
</evidence>
<gene>
    <name evidence="23" type="ORF">SKAU_G00367940</name>
</gene>
<evidence type="ECO:0000256" key="9">
    <source>
        <dbReference type="ARBA" id="ARBA00023136"/>
    </source>
</evidence>
<keyword evidence="24" id="KW-1185">Reference proteome</keyword>
<evidence type="ECO:0000256" key="17">
    <source>
        <dbReference type="ARBA" id="ARBA00082892"/>
    </source>
</evidence>
<evidence type="ECO:0000256" key="13">
    <source>
        <dbReference type="ARBA" id="ARBA00023224"/>
    </source>
</evidence>
<evidence type="ECO:0000256" key="15">
    <source>
        <dbReference type="ARBA" id="ARBA00073808"/>
    </source>
</evidence>
<keyword evidence="4" id="KW-0356">Hemostasis</keyword>
<dbReference type="PANTHER" id="PTHR24232:SF22">
    <property type="entry name" value="PROTEINASE-ACTIVATED RECEPTOR 4"/>
    <property type="match status" value="1"/>
</dbReference>
<feature type="transmembrane region" description="Helical" evidence="20">
    <location>
        <begin position="314"/>
        <end position="338"/>
    </location>
</feature>
<comment type="similarity">
    <text evidence="19">Belongs to the G-protein coupled receptor 1 family.</text>
</comment>
<dbReference type="GO" id="GO:0035025">
    <property type="term" value="P:positive regulation of Rho protein signal transduction"/>
    <property type="evidence" value="ECO:0007669"/>
    <property type="project" value="TreeGrafter"/>
</dbReference>
<evidence type="ECO:0000256" key="12">
    <source>
        <dbReference type="ARBA" id="ARBA00023180"/>
    </source>
</evidence>
<keyword evidence="12" id="KW-0325">Glycoprotein</keyword>
<dbReference type="PROSITE" id="PS00237">
    <property type="entry name" value="G_PROTEIN_RECEP_F1_1"/>
    <property type="match status" value="1"/>
</dbReference>
<keyword evidence="2" id="KW-1003">Cell membrane</keyword>
<organism evidence="23 24">
    <name type="scientific">Synaphobranchus kaupii</name>
    <name type="common">Kaup's arrowtooth eel</name>
    <dbReference type="NCBI Taxonomy" id="118154"/>
    <lineage>
        <taxon>Eukaryota</taxon>
        <taxon>Metazoa</taxon>
        <taxon>Chordata</taxon>
        <taxon>Craniata</taxon>
        <taxon>Vertebrata</taxon>
        <taxon>Euteleostomi</taxon>
        <taxon>Actinopterygii</taxon>
        <taxon>Neopterygii</taxon>
        <taxon>Teleostei</taxon>
        <taxon>Anguilliformes</taxon>
        <taxon>Synaphobranchidae</taxon>
        <taxon>Synaphobranchus</taxon>
    </lineage>
</organism>
<keyword evidence="3 19" id="KW-0812">Transmembrane</keyword>
<feature type="transmembrane region" description="Helical" evidence="20">
    <location>
        <begin position="278"/>
        <end position="302"/>
    </location>
</feature>
<comment type="subcellular location">
    <subcellularLocation>
        <location evidence="1">Cell membrane</location>
        <topology evidence="1">Multi-pass membrane protein</topology>
    </subcellularLocation>
</comment>